<sequence>MQTKWQEIIAELKKAGWTQTAIGKECNVSQSAINQLKLGQTKEPAHSVGEKMIELLNATTEEG</sequence>
<dbReference type="RefSeq" id="WP_160023759.1">
    <property type="nucleotide sequence ID" value="NZ_VZIZ01000049.1"/>
</dbReference>
<gene>
    <name evidence="2" type="ORF">FQV37_2251</name>
</gene>
<dbReference type="PROSITE" id="PS50943">
    <property type="entry name" value="HTH_CROC1"/>
    <property type="match status" value="1"/>
</dbReference>
<dbReference type="CDD" id="cd00093">
    <property type="entry name" value="HTH_XRE"/>
    <property type="match status" value="1"/>
</dbReference>
<evidence type="ECO:0000259" key="1">
    <source>
        <dbReference type="PROSITE" id="PS50943"/>
    </source>
</evidence>
<comment type="caution">
    <text evidence="2">The sequence shown here is derived from an EMBL/GenBank/DDBJ whole genome shotgun (WGS) entry which is preliminary data.</text>
</comment>
<name>A0A6N7BUU9_9GAMM</name>
<keyword evidence="3" id="KW-1185">Reference proteome</keyword>
<dbReference type="Gene3D" id="1.10.260.40">
    <property type="entry name" value="lambda repressor-like DNA-binding domains"/>
    <property type="match status" value="1"/>
</dbReference>
<evidence type="ECO:0000313" key="2">
    <source>
        <dbReference type="EMBL" id="KAF0567395.1"/>
    </source>
</evidence>
<feature type="domain" description="HTH cro/C1-type" evidence="1">
    <location>
        <begin position="8"/>
        <end position="63"/>
    </location>
</feature>
<dbReference type="GO" id="GO:0003677">
    <property type="term" value="F:DNA binding"/>
    <property type="evidence" value="ECO:0007669"/>
    <property type="project" value="InterPro"/>
</dbReference>
<protein>
    <recommendedName>
        <fullName evidence="1">HTH cro/C1-type domain-containing protein</fullName>
    </recommendedName>
</protein>
<dbReference type="EMBL" id="VZIZ01000049">
    <property type="protein sequence ID" value="KAF0567395.1"/>
    <property type="molecule type" value="Genomic_DNA"/>
</dbReference>
<proteinExistence type="predicted"/>
<organism evidence="2 3">
    <name type="scientific">Psychrobacter nivimaris</name>
    <dbReference type="NCBI Taxonomy" id="281738"/>
    <lineage>
        <taxon>Bacteria</taxon>
        <taxon>Pseudomonadati</taxon>
        <taxon>Pseudomonadota</taxon>
        <taxon>Gammaproteobacteria</taxon>
        <taxon>Moraxellales</taxon>
        <taxon>Moraxellaceae</taxon>
        <taxon>Psychrobacter</taxon>
    </lineage>
</organism>
<dbReference type="Pfam" id="PF01381">
    <property type="entry name" value="HTH_3"/>
    <property type="match status" value="1"/>
</dbReference>
<dbReference type="AlphaFoldDB" id="A0A6N7BUU9"/>
<reference evidence="2 3" key="1">
    <citation type="submission" date="2019-09" db="EMBL/GenBank/DDBJ databases">
        <title>Draft genome sequence of Psychrobacter nivimaris LAMA 639, in search for biotechnological relevant genes.</title>
        <authorList>
            <person name="Lima A.O.S."/>
            <person name="Staloch B.E.K."/>
            <person name="Freitas R.C."/>
            <person name="Niero H."/>
            <person name="Silva M.A.C."/>
        </authorList>
    </citation>
    <scope>NUCLEOTIDE SEQUENCE [LARGE SCALE GENOMIC DNA]</scope>
    <source>
        <strain evidence="2 3">LAMA 639</strain>
    </source>
</reference>
<dbReference type="InterPro" id="IPR010982">
    <property type="entry name" value="Lambda_DNA-bd_dom_sf"/>
</dbReference>
<evidence type="ECO:0000313" key="3">
    <source>
        <dbReference type="Proteomes" id="UP000471465"/>
    </source>
</evidence>
<dbReference type="Proteomes" id="UP000471465">
    <property type="component" value="Unassembled WGS sequence"/>
</dbReference>
<dbReference type="InterPro" id="IPR001387">
    <property type="entry name" value="Cro/C1-type_HTH"/>
</dbReference>
<dbReference type="SUPFAM" id="SSF47413">
    <property type="entry name" value="lambda repressor-like DNA-binding domains"/>
    <property type="match status" value="1"/>
</dbReference>
<accession>A0A6N7BUU9</accession>